<dbReference type="RefSeq" id="WP_036652613.1">
    <property type="nucleotide sequence ID" value="NZ_BAVZ01000021.1"/>
</dbReference>
<dbReference type="InterPro" id="IPR000212">
    <property type="entry name" value="DNA_helicase_UvrD/REP"/>
</dbReference>
<evidence type="ECO:0000256" key="3">
    <source>
        <dbReference type="ARBA" id="ARBA00022801"/>
    </source>
</evidence>
<dbReference type="Proteomes" id="UP000019364">
    <property type="component" value="Unassembled WGS sequence"/>
</dbReference>
<proteinExistence type="inferred from homology"/>
<comment type="similarity">
    <text evidence="1 11">Belongs to the helicase family. UvrD subfamily.</text>
</comment>
<dbReference type="Pfam" id="PF21196">
    <property type="entry name" value="PcrA_UvrD_tudor"/>
    <property type="match status" value="1"/>
</dbReference>
<dbReference type="PANTHER" id="PTHR11070">
    <property type="entry name" value="UVRD / RECB / PCRA DNA HELICASE FAMILY MEMBER"/>
    <property type="match status" value="1"/>
</dbReference>
<name>W7YHE3_9BACL</name>
<comment type="catalytic activity">
    <reaction evidence="8">
        <text>Couples ATP hydrolysis with the unwinding of duplex DNA by translocating in the 3'-5' direction.</text>
        <dbReference type="EC" id="5.6.2.4"/>
    </reaction>
</comment>
<accession>W7YHE3</accession>
<gene>
    <name evidence="15" type="ORF">JCM16418_4517</name>
</gene>
<organism evidence="15 16">
    <name type="scientific">Paenibacillus pini JCM 16418</name>
    <dbReference type="NCBI Taxonomy" id="1236976"/>
    <lineage>
        <taxon>Bacteria</taxon>
        <taxon>Bacillati</taxon>
        <taxon>Bacillota</taxon>
        <taxon>Bacilli</taxon>
        <taxon>Bacillales</taxon>
        <taxon>Paenibacillaceae</taxon>
        <taxon>Paenibacillus</taxon>
    </lineage>
</organism>
<keyword evidence="6 11" id="KW-0238">DNA-binding</keyword>
<dbReference type="PROSITE" id="PS51198">
    <property type="entry name" value="UVRD_HELICASE_ATP_BIND"/>
    <property type="match status" value="1"/>
</dbReference>
<feature type="domain" description="UvrD-like helicase ATP-binding" evidence="13">
    <location>
        <begin position="11"/>
        <end position="290"/>
    </location>
</feature>
<comment type="caution">
    <text evidence="15">The sequence shown here is derived from an EMBL/GenBank/DDBJ whole genome shotgun (WGS) entry which is preliminary data.</text>
</comment>
<evidence type="ECO:0000256" key="10">
    <source>
        <dbReference type="PROSITE-ProRule" id="PRU00560"/>
    </source>
</evidence>
<feature type="binding site" evidence="10">
    <location>
        <begin position="32"/>
        <end position="39"/>
    </location>
    <ligand>
        <name>ATP</name>
        <dbReference type="ChEBI" id="CHEBI:30616"/>
    </ligand>
</feature>
<keyword evidence="2 10" id="KW-0547">Nucleotide-binding</keyword>
<evidence type="ECO:0000256" key="6">
    <source>
        <dbReference type="ARBA" id="ARBA00023125"/>
    </source>
</evidence>
<dbReference type="PANTHER" id="PTHR11070:SF2">
    <property type="entry name" value="ATP-DEPENDENT DNA HELICASE SRS2"/>
    <property type="match status" value="1"/>
</dbReference>
<keyword evidence="4 10" id="KW-0347">Helicase</keyword>
<evidence type="ECO:0000313" key="16">
    <source>
        <dbReference type="Proteomes" id="UP000019364"/>
    </source>
</evidence>
<keyword evidence="7" id="KW-0413">Isomerase</keyword>
<evidence type="ECO:0000259" key="13">
    <source>
        <dbReference type="PROSITE" id="PS51198"/>
    </source>
</evidence>
<dbReference type="GO" id="GO:0006260">
    <property type="term" value="P:DNA replication"/>
    <property type="evidence" value="ECO:0007669"/>
    <property type="project" value="InterPro"/>
</dbReference>
<dbReference type="GO" id="GO:0003677">
    <property type="term" value="F:DNA binding"/>
    <property type="evidence" value="ECO:0007669"/>
    <property type="project" value="UniProtKB-KW"/>
</dbReference>
<comment type="catalytic activity">
    <reaction evidence="9 11">
        <text>ATP + H2O = ADP + phosphate + H(+)</text>
        <dbReference type="Rhea" id="RHEA:13065"/>
        <dbReference type="ChEBI" id="CHEBI:15377"/>
        <dbReference type="ChEBI" id="CHEBI:15378"/>
        <dbReference type="ChEBI" id="CHEBI:30616"/>
        <dbReference type="ChEBI" id="CHEBI:43474"/>
        <dbReference type="ChEBI" id="CHEBI:456216"/>
        <dbReference type="EC" id="5.6.2.4"/>
    </reaction>
</comment>
<dbReference type="InterPro" id="IPR027417">
    <property type="entry name" value="P-loop_NTPase"/>
</dbReference>
<dbReference type="GO" id="GO:0043138">
    <property type="term" value="F:3'-5' DNA helicase activity"/>
    <property type="evidence" value="ECO:0007669"/>
    <property type="project" value="UniProtKB-EC"/>
</dbReference>
<dbReference type="Gene3D" id="1.10.486.10">
    <property type="entry name" value="PCRA, domain 4"/>
    <property type="match status" value="1"/>
</dbReference>
<keyword evidence="5 10" id="KW-0067">ATP-binding</keyword>
<dbReference type="GO" id="GO:0033202">
    <property type="term" value="C:DNA helicase complex"/>
    <property type="evidence" value="ECO:0007669"/>
    <property type="project" value="TreeGrafter"/>
</dbReference>
<evidence type="ECO:0000256" key="2">
    <source>
        <dbReference type="ARBA" id="ARBA00022741"/>
    </source>
</evidence>
<dbReference type="STRING" id="1236976.JCM16418_4517"/>
<protein>
    <recommendedName>
        <fullName evidence="11">ATP-dependent DNA helicase</fullName>
        <ecNumber evidence="11">5.6.2.4</ecNumber>
    </recommendedName>
</protein>
<dbReference type="InterPro" id="IPR014017">
    <property type="entry name" value="DNA_helicase_UvrD-like_C"/>
</dbReference>
<dbReference type="eggNOG" id="COG0210">
    <property type="taxonomic scope" value="Bacteria"/>
</dbReference>
<dbReference type="EMBL" id="BAVZ01000021">
    <property type="protein sequence ID" value="GAF10335.1"/>
    <property type="molecule type" value="Genomic_DNA"/>
</dbReference>
<dbReference type="AlphaFoldDB" id="W7YHE3"/>
<keyword evidence="3 10" id="KW-0378">Hydrolase</keyword>
<evidence type="ECO:0000313" key="15">
    <source>
        <dbReference type="EMBL" id="GAF10335.1"/>
    </source>
</evidence>
<dbReference type="Gene3D" id="1.10.10.160">
    <property type="match status" value="1"/>
</dbReference>
<evidence type="ECO:0000259" key="14">
    <source>
        <dbReference type="PROSITE" id="PS51217"/>
    </source>
</evidence>
<evidence type="ECO:0000256" key="5">
    <source>
        <dbReference type="ARBA" id="ARBA00022840"/>
    </source>
</evidence>
<dbReference type="GO" id="GO:0000725">
    <property type="term" value="P:recombinational repair"/>
    <property type="evidence" value="ECO:0007669"/>
    <property type="project" value="TreeGrafter"/>
</dbReference>
<dbReference type="InterPro" id="IPR005751">
    <property type="entry name" value="ATP-dep_DNA_helicase_PcrA"/>
</dbReference>
<dbReference type="CDD" id="cd17932">
    <property type="entry name" value="DEXQc_UvrD"/>
    <property type="match status" value="1"/>
</dbReference>
<dbReference type="EC" id="5.6.2.4" evidence="11"/>
<evidence type="ECO:0000256" key="7">
    <source>
        <dbReference type="ARBA" id="ARBA00023235"/>
    </source>
</evidence>
<dbReference type="NCBIfam" id="TIGR01073">
    <property type="entry name" value="pcrA"/>
    <property type="match status" value="1"/>
</dbReference>
<evidence type="ECO:0000256" key="4">
    <source>
        <dbReference type="ARBA" id="ARBA00022806"/>
    </source>
</evidence>
<dbReference type="InterPro" id="IPR014016">
    <property type="entry name" value="UvrD-like_ATP-bd"/>
</dbReference>
<dbReference type="Pfam" id="PF13361">
    <property type="entry name" value="UvrD_C"/>
    <property type="match status" value="1"/>
</dbReference>
<feature type="compositionally biased region" description="Gly residues" evidence="12">
    <location>
        <begin position="659"/>
        <end position="677"/>
    </location>
</feature>
<dbReference type="OrthoDB" id="9810135at2"/>
<keyword evidence="16" id="KW-1185">Reference proteome</keyword>
<dbReference type="SUPFAM" id="SSF52540">
    <property type="entry name" value="P-loop containing nucleoside triphosphate hydrolases"/>
    <property type="match status" value="1"/>
</dbReference>
<feature type="domain" description="UvrD-like helicase C-terminal" evidence="14">
    <location>
        <begin position="291"/>
        <end position="568"/>
    </location>
</feature>
<dbReference type="PROSITE" id="PS51217">
    <property type="entry name" value="UVRD_HELICASE_CTER"/>
    <property type="match status" value="1"/>
</dbReference>
<dbReference type="Gene3D" id="3.40.50.300">
    <property type="entry name" value="P-loop containing nucleotide triphosphate hydrolases"/>
    <property type="match status" value="2"/>
</dbReference>
<dbReference type="GO" id="GO:0005524">
    <property type="term" value="F:ATP binding"/>
    <property type="evidence" value="ECO:0007669"/>
    <property type="project" value="UniProtKB-UniRule"/>
</dbReference>
<evidence type="ECO:0000256" key="11">
    <source>
        <dbReference type="RuleBase" id="RU364053"/>
    </source>
</evidence>
<dbReference type="Pfam" id="PF00580">
    <property type="entry name" value="UvrD-helicase"/>
    <property type="match status" value="1"/>
</dbReference>
<dbReference type="FunFam" id="1.10.10.160:FF:000001">
    <property type="entry name" value="ATP-dependent DNA helicase"/>
    <property type="match status" value="1"/>
</dbReference>
<dbReference type="GO" id="GO:0005829">
    <property type="term" value="C:cytosol"/>
    <property type="evidence" value="ECO:0007669"/>
    <property type="project" value="TreeGrafter"/>
</dbReference>
<sequence length="775" mass="86414">MQPIDIQEAIKRLNPPQQQAVQATEGPLLIMAGAGSGKTRVLTHRIAYLIATRKAPPWGILAITFTNKAAREMQERVSKLVGPEGRDIWVSTFHSMCVRILRKDIERIGFSSNFSILDSSDQLSVIRNCMKSLNMDTKKFEPKAVQSVISTAKNELVSPAQYEQTAGDYFEKLVAQVYSMYQRRLKSNNSLDFDDLIMSTIQLFKEVPEVLDFYQKKFQYIHVDEYQDTNRAQYMLCRMLAEGHKRICVVGDSDQSIYRWRGADISNILNFEQDYPDATTILLEQNYRSTSTILNAANEVIGGNTGRKPKKLWTDKGEGNKIKVYRADSEHDEGYFVTSEINKSIKQHKSYQDHAILYRTNAQSRVIEEILIKSDIPYQIVGGIKFYDRKEIKDILAYLRLLSNPDDDISLARIINVPKRSIGDTTVAKLAAAAGERGVSIYRVLAVVDDLGFAGRTRNALVEFYDMIAALNQMVEYLSVTELTEKIIEMSQYRLELERENTLESQARLENIDEFLSVTLEFEKNNEDKSLVSFLTDLALIADIDSVNDDEEERTDAVVLMTMHSAKGLEFPVVFIVGMEEGVFPHSRAFSDNEELEEERRLAYVGITRAEQQLFLSCAQMRTLFGRTTANPPSRFLDEIPEELKEDTKVAQDRYRRGGNVGGSYGGRGLSSGGGSNFGRSASNSSLSGSTASASGTQSRVTVTTSKPTPNVAASSGDLSALKAGEKVSHGKWGIGVVVSVKGSGNDTELQIAFPAPVGVKRLLAGFAPITKVEE</sequence>
<evidence type="ECO:0000256" key="1">
    <source>
        <dbReference type="ARBA" id="ARBA00009922"/>
    </source>
</evidence>
<evidence type="ECO:0000256" key="12">
    <source>
        <dbReference type="SAM" id="MobiDB-lite"/>
    </source>
</evidence>
<reference evidence="15 16" key="1">
    <citation type="journal article" date="2014" name="Genome Announc.">
        <title>Draft Genome Sequence of Paenibacillus pini JCM 16418T, Isolated from the Rhizosphere of Pine Tree.</title>
        <authorList>
            <person name="Yuki M."/>
            <person name="Oshima K."/>
            <person name="Suda W."/>
            <person name="Oshida Y."/>
            <person name="Kitamura K."/>
            <person name="Iida Y."/>
            <person name="Hattori M."/>
            <person name="Ohkuma M."/>
        </authorList>
    </citation>
    <scope>NUCLEOTIDE SEQUENCE [LARGE SCALE GENOMIC DNA]</scope>
    <source>
        <strain evidence="15 16">JCM 16418</strain>
    </source>
</reference>
<evidence type="ECO:0000256" key="9">
    <source>
        <dbReference type="ARBA" id="ARBA00048988"/>
    </source>
</evidence>
<evidence type="ECO:0000256" key="8">
    <source>
        <dbReference type="ARBA" id="ARBA00034617"/>
    </source>
</evidence>
<feature type="compositionally biased region" description="Polar residues" evidence="12">
    <location>
        <begin position="701"/>
        <end position="718"/>
    </location>
</feature>
<dbReference type="GO" id="GO:0016887">
    <property type="term" value="F:ATP hydrolysis activity"/>
    <property type="evidence" value="ECO:0007669"/>
    <property type="project" value="RHEA"/>
</dbReference>
<feature type="compositionally biased region" description="Low complexity" evidence="12">
    <location>
        <begin position="678"/>
        <end position="700"/>
    </location>
</feature>
<dbReference type="InterPro" id="IPR013986">
    <property type="entry name" value="DExx_box_DNA_helicase_dom_sf"/>
</dbReference>
<dbReference type="GO" id="GO:0009314">
    <property type="term" value="P:response to radiation"/>
    <property type="evidence" value="ECO:0007669"/>
    <property type="project" value="UniProtKB-ARBA"/>
</dbReference>
<dbReference type="FunFam" id="1.10.486.10:FF:000003">
    <property type="entry name" value="ATP-dependent DNA helicase"/>
    <property type="match status" value="1"/>
</dbReference>
<feature type="region of interest" description="Disordered" evidence="12">
    <location>
        <begin position="649"/>
        <end position="718"/>
    </location>
</feature>